<keyword evidence="2" id="KW-1185">Reference proteome</keyword>
<dbReference type="Gramene" id="TraesCS6D02G059900.1">
    <property type="protein sequence ID" value="TraesCS6D02G059900.1.cds1"/>
    <property type="gene ID" value="TraesCS6D02G059900"/>
</dbReference>
<accession>A0A3B6QBZ5</accession>
<dbReference type="Gramene" id="TraesPARA_EIv1.0_2210780.1">
    <property type="protein sequence ID" value="TraesPARA_EIv1.0_2210780.1.CDS1"/>
    <property type="gene ID" value="TraesPARA_EIv1.0_2210780"/>
</dbReference>
<reference evidence="1" key="1">
    <citation type="submission" date="2018-08" db="EMBL/GenBank/DDBJ databases">
        <authorList>
            <person name="Rossello M."/>
        </authorList>
    </citation>
    <scope>NUCLEOTIDE SEQUENCE [LARGE SCALE GENOMIC DNA]</scope>
    <source>
        <strain evidence="1">cv. Chinese Spring</strain>
    </source>
</reference>
<organism evidence="1">
    <name type="scientific">Triticum aestivum</name>
    <name type="common">Wheat</name>
    <dbReference type="NCBI Taxonomy" id="4565"/>
    <lineage>
        <taxon>Eukaryota</taxon>
        <taxon>Viridiplantae</taxon>
        <taxon>Streptophyta</taxon>
        <taxon>Embryophyta</taxon>
        <taxon>Tracheophyta</taxon>
        <taxon>Spermatophyta</taxon>
        <taxon>Magnoliopsida</taxon>
        <taxon>Liliopsida</taxon>
        <taxon>Poales</taxon>
        <taxon>Poaceae</taxon>
        <taxon>BOP clade</taxon>
        <taxon>Pooideae</taxon>
        <taxon>Triticodae</taxon>
        <taxon>Triticeae</taxon>
        <taxon>Triticinae</taxon>
        <taxon>Triticum</taxon>
    </lineage>
</organism>
<dbReference type="Proteomes" id="UP000019116">
    <property type="component" value="Chromosome 6D"/>
</dbReference>
<dbReference type="EnsemblPlants" id="TraesCS6D02G059900.1">
    <property type="protein sequence ID" value="TraesCS6D02G059900.1.cds1"/>
    <property type="gene ID" value="TraesCS6D02G059900"/>
</dbReference>
<dbReference type="Gramene" id="TraesJUL6D03G03692040.1">
    <property type="protein sequence ID" value="TraesJUL6D03G03692040.1.CDS1"/>
    <property type="gene ID" value="TraesJUL6D03G03692040"/>
</dbReference>
<dbReference type="Gramene" id="TraesCLE_scaffold_003746_01G000600.1">
    <property type="protein sequence ID" value="TraesCLE_scaffold_003746_01G000600.1"/>
    <property type="gene ID" value="TraesCLE_scaffold_003746_01G000600"/>
</dbReference>
<dbReference type="Gramene" id="TraesSTA6D03G03652020.1">
    <property type="protein sequence ID" value="TraesSTA6D03G03652020.1.CDS1"/>
    <property type="gene ID" value="TraesSTA6D03G03652020"/>
</dbReference>
<protein>
    <submittedName>
        <fullName evidence="1">Uncharacterized protein</fullName>
    </submittedName>
</protein>
<dbReference type="Gramene" id="TraesSYM6D03G03605350.1">
    <property type="protein sequence ID" value="TraesSYM6D03G03605350.1.CDS1"/>
    <property type="gene ID" value="TraesSYM6D03G03605350"/>
</dbReference>
<dbReference type="Gramene" id="TraesCAD_scaffold_084992_01G000300.1">
    <property type="protein sequence ID" value="TraesCAD_scaffold_084992_01G000300.1"/>
    <property type="gene ID" value="TraesCAD_scaffold_084992_01G000300"/>
</dbReference>
<evidence type="ECO:0000313" key="2">
    <source>
        <dbReference type="Proteomes" id="UP000019116"/>
    </source>
</evidence>
<name>A0A3B6QBZ5_WHEAT</name>
<dbReference type="Gramene" id="TraesROB_scaffold_084496_01G000200.1">
    <property type="protein sequence ID" value="TraesROB_scaffold_084496_01G000200.1"/>
    <property type="gene ID" value="TraesROB_scaffold_084496_01G000200"/>
</dbReference>
<sequence>MAPDSSTTLRLSIQPHSSSICSCIMPPPLVVNDAVDTMPHHLATSIPSPLLELLGAHHPQHLSPEQQFLPRRRLHGGYDAQDAAAAQSRLNFGLSSGRGSRVDWGDLGFASMKGNGVK</sequence>
<dbReference type="OrthoDB" id="10479603at2759"/>
<proteinExistence type="predicted"/>
<dbReference type="Gramene" id="TraesARI6D03G03624430.1">
    <property type="protein sequence ID" value="TraesARI6D03G03624430.1.CDS1"/>
    <property type="gene ID" value="TraesARI6D03G03624430"/>
</dbReference>
<dbReference type="Gramene" id="TraesLDM6D03G03662540.1">
    <property type="protein sequence ID" value="TraesLDM6D03G03662540.1.CDS1"/>
    <property type="gene ID" value="TraesLDM6D03G03662540"/>
</dbReference>
<dbReference type="Gramene" id="TraesMAC6B03G03435100.1">
    <property type="protein sequence ID" value="TraesMAC6B03G03435100.1.CDS1"/>
    <property type="gene ID" value="TraesMAC6B03G03435100"/>
</dbReference>
<evidence type="ECO:0000313" key="1">
    <source>
        <dbReference type="EnsemblPlants" id="TraesCS6D02G059900.1.cds1"/>
    </source>
</evidence>
<dbReference type="AlphaFoldDB" id="A0A3B6QBZ5"/>
<reference evidence="1" key="2">
    <citation type="submission" date="2018-10" db="UniProtKB">
        <authorList>
            <consortium name="EnsemblPlants"/>
        </authorList>
    </citation>
    <scope>IDENTIFICATION</scope>
</reference>
<dbReference type="Gramene" id="TraesWEE_scaffold_147915_01G000300.1">
    <property type="protein sequence ID" value="TraesWEE_scaffold_147915_01G000300.1"/>
    <property type="gene ID" value="TraesWEE_scaffold_147915_01G000300"/>
</dbReference>
<dbReference type="Gramene" id="TraesCS6D03G0123400.1">
    <property type="protein sequence ID" value="TraesCS6D03G0123400.1.CDS1"/>
    <property type="gene ID" value="TraesCS6D03G0123400"/>
</dbReference>